<keyword evidence="3" id="KW-1185">Reference proteome</keyword>
<dbReference type="Gene3D" id="1.10.260.40">
    <property type="entry name" value="lambda repressor-like DNA-binding domains"/>
    <property type="match status" value="1"/>
</dbReference>
<protein>
    <submittedName>
        <fullName evidence="2">Helix-turn-helix transcriptional regulator</fullName>
    </submittedName>
</protein>
<name>A0AAT9PDQ2_9GAMM</name>
<dbReference type="InterPro" id="IPR010982">
    <property type="entry name" value="Lambda_DNA-bd_dom_sf"/>
</dbReference>
<sequence>MAKKRLGFTDKQLRQIRVTIGRNLAAARKNAGMTQAEVMRIVWNVDNNRNRISEIENGNKDLTLTDLLIFQNLYNQSLDYICGLSVEPELDMLASTVNHVVTQSRAMVEHLTEQFAETITEHMKSICVNDQEALLAEAKQLCRLLKEQEVQKDSQIAQSAKSLMSTIRKIESKQARQIMAVETQMMQIKQRLDKEDKHIMLSDLDCDYQYSLPLPEPVYSDEEMIKGVN</sequence>
<organism evidence="2 3">
    <name type="scientific">Psychrobacter raelei</name>
    <dbReference type="NCBI Taxonomy" id="2565531"/>
    <lineage>
        <taxon>Bacteria</taxon>
        <taxon>Pseudomonadati</taxon>
        <taxon>Pseudomonadota</taxon>
        <taxon>Gammaproteobacteria</taxon>
        <taxon>Moraxellales</taxon>
        <taxon>Moraxellaceae</taxon>
        <taxon>Psychrobacter</taxon>
    </lineage>
</organism>
<dbReference type="CDD" id="cd00093">
    <property type="entry name" value="HTH_XRE"/>
    <property type="match status" value="1"/>
</dbReference>
<evidence type="ECO:0000313" key="3">
    <source>
        <dbReference type="Proteomes" id="UP000829560"/>
    </source>
</evidence>
<feature type="domain" description="HTH cro/C1-type" evidence="1">
    <location>
        <begin position="24"/>
        <end position="81"/>
    </location>
</feature>
<dbReference type="InterPro" id="IPR001387">
    <property type="entry name" value="Cro/C1-type_HTH"/>
</dbReference>
<dbReference type="KEGG" id="prae:MN210_08410"/>
<dbReference type="SUPFAM" id="SSF47413">
    <property type="entry name" value="lambda repressor-like DNA-binding domains"/>
    <property type="match status" value="1"/>
</dbReference>
<gene>
    <name evidence="2" type="ORF">MN210_08410</name>
</gene>
<evidence type="ECO:0000259" key="1">
    <source>
        <dbReference type="PROSITE" id="PS50943"/>
    </source>
</evidence>
<accession>A0AAT9PDQ2</accession>
<dbReference type="EMBL" id="CP093310">
    <property type="protein sequence ID" value="UNK04376.2"/>
    <property type="molecule type" value="Genomic_DNA"/>
</dbReference>
<dbReference type="AlphaFoldDB" id="A0AAT9PDQ2"/>
<dbReference type="SMART" id="SM00530">
    <property type="entry name" value="HTH_XRE"/>
    <property type="match status" value="1"/>
</dbReference>
<dbReference type="RefSeq" id="WP_338411899.1">
    <property type="nucleotide sequence ID" value="NZ_CP093310.2"/>
</dbReference>
<dbReference type="GO" id="GO:0003677">
    <property type="term" value="F:DNA binding"/>
    <property type="evidence" value="ECO:0007669"/>
    <property type="project" value="InterPro"/>
</dbReference>
<dbReference type="Proteomes" id="UP000829560">
    <property type="component" value="Chromosome"/>
</dbReference>
<proteinExistence type="predicted"/>
<reference evidence="2" key="1">
    <citation type="submission" date="2024-03" db="EMBL/GenBank/DDBJ databases">
        <title>Psychrobacter raelis sp. nov. isolated from a dog with peritonitis.</title>
        <authorList>
            <person name="Schiavone A."/>
            <person name="Manzulli V."/>
            <person name="Camarda A."/>
            <person name="Cafiero M.A."/>
            <person name="Vasco I."/>
            <person name="Marino L."/>
            <person name="Pennuzzi G."/>
            <person name="Serrecchia L."/>
            <person name="Galante D."/>
            <person name="Pugliese N."/>
        </authorList>
    </citation>
    <scope>NUCLEOTIDE SEQUENCE</scope>
    <source>
        <strain evidence="2">PraFG1</strain>
    </source>
</reference>
<evidence type="ECO:0000313" key="2">
    <source>
        <dbReference type="EMBL" id="UNK04376.2"/>
    </source>
</evidence>
<dbReference type="PROSITE" id="PS50943">
    <property type="entry name" value="HTH_CROC1"/>
    <property type="match status" value="1"/>
</dbReference>